<accession>A0A9Q1F9W2</accession>
<feature type="region of interest" description="Disordered" evidence="1">
    <location>
        <begin position="1"/>
        <end position="37"/>
    </location>
</feature>
<evidence type="ECO:0000313" key="2">
    <source>
        <dbReference type="EMBL" id="KAJ8353995.1"/>
    </source>
</evidence>
<dbReference type="Proteomes" id="UP001152622">
    <property type="component" value="Chromosome 7"/>
</dbReference>
<dbReference type="AlphaFoldDB" id="A0A9Q1F9W2"/>
<dbReference type="EMBL" id="JAINUF010000007">
    <property type="protein sequence ID" value="KAJ8353995.1"/>
    <property type="molecule type" value="Genomic_DNA"/>
</dbReference>
<protein>
    <submittedName>
        <fullName evidence="2">Uncharacterized protein</fullName>
    </submittedName>
</protein>
<sequence length="75" mass="8253">MRTRKSYGRGNKQKKSRCLGPDPGSDLRGGAEHCNTPAQLATPETKCHYDSVLKETATTWALAHGKKRMLTTPDP</sequence>
<comment type="caution">
    <text evidence="2">The sequence shown here is derived from an EMBL/GenBank/DDBJ whole genome shotgun (WGS) entry which is preliminary data.</text>
</comment>
<keyword evidence="3" id="KW-1185">Reference proteome</keyword>
<gene>
    <name evidence="2" type="ORF">SKAU_G00215620</name>
</gene>
<proteinExistence type="predicted"/>
<evidence type="ECO:0000256" key="1">
    <source>
        <dbReference type="SAM" id="MobiDB-lite"/>
    </source>
</evidence>
<reference evidence="2" key="1">
    <citation type="journal article" date="2023" name="Science">
        <title>Genome structures resolve the early diversification of teleost fishes.</title>
        <authorList>
            <person name="Parey E."/>
            <person name="Louis A."/>
            <person name="Montfort J."/>
            <person name="Bouchez O."/>
            <person name="Roques C."/>
            <person name="Iampietro C."/>
            <person name="Lluch J."/>
            <person name="Castinel A."/>
            <person name="Donnadieu C."/>
            <person name="Desvignes T."/>
            <person name="Floi Bucao C."/>
            <person name="Jouanno E."/>
            <person name="Wen M."/>
            <person name="Mejri S."/>
            <person name="Dirks R."/>
            <person name="Jansen H."/>
            <person name="Henkel C."/>
            <person name="Chen W.J."/>
            <person name="Zahm M."/>
            <person name="Cabau C."/>
            <person name="Klopp C."/>
            <person name="Thompson A.W."/>
            <person name="Robinson-Rechavi M."/>
            <person name="Braasch I."/>
            <person name="Lecointre G."/>
            <person name="Bobe J."/>
            <person name="Postlethwait J.H."/>
            <person name="Berthelot C."/>
            <person name="Roest Crollius H."/>
            <person name="Guiguen Y."/>
        </authorList>
    </citation>
    <scope>NUCLEOTIDE SEQUENCE</scope>
    <source>
        <strain evidence="2">WJC10195</strain>
    </source>
</reference>
<name>A0A9Q1F9W2_SYNKA</name>
<feature type="compositionally biased region" description="Basic residues" evidence="1">
    <location>
        <begin position="1"/>
        <end position="17"/>
    </location>
</feature>
<evidence type="ECO:0000313" key="3">
    <source>
        <dbReference type="Proteomes" id="UP001152622"/>
    </source>
</evidence>
<organism evidence="2 3">
    <name type="scientific">Synaphobranchus kaupii</name>
    <name type="common">Kaup's arrowtooth eel</name>
    <dbReference type="NCBI Taxonomy" id="118154"/>
    <lineage>
        <taxon>Eukaryota</taxon>
        <taxon>Metazoa</taxon>
        <taxon>Chordata</taxon>
        <taxon>Craniata</taxon>
        <taxon>Vertebrata</taxon>
        <taxon>Euteleostomi</taxon>
        <taxon>Actinopterygii</taxon>
        <taxon>Neopterygii</taxon>
        <taxon>Teleostei</taxon>
        <taxon>Anguilliformes</taxon>
        <taxon>Synaphobranchidae</taxon>
        <taxon>Synaphobranchus</taxon>
    </lineage>
</organism>